<accession>A0A2S7D4E6</accession>
<dbReference type="EMBL" id="MDEI01000006">
    <property type="protein sequence ID" value="PPU68711.1"/>
    <property type="molecule type" value="Genomic_DNA"/>
</dbReference>
<name>A0A2S7D4E6_9XANT</name>
<evidence type="ECO:0000313" key="2">
    <source>
        <dbReference type="Proteomes" id="UP000238191"/>
    </source>
</evidence>
<evidence type="ECO:0000313" key="1">
    <source>
        <dbReference type="EMBL" id="PPU68711.1"/>
    </source>
</evidence>
<gene>
    <name evidence="1" type="ORF">XpiCFBP4643_09460</name>
</gene>
<sequence length="61" mass="6430">MRGCAPPGSCACARCNAAIGDATGYPHQRKISRVQAQVLVYQANTAALELSAVILPNHYSD</sequence>
<comment type="caution">
    <text evidence="1">The sequence shown here is derived from an EMBL/GenBank/DDBJ whole genome shotgun (WGS) entry which is preliminary data.</text>
</comment>
<dbReference type="Proteomes" id="UP000238191">
    <property type="component" value="Unassembled WGS sequence"/>
</dbReference>
<dbReference type="AlphaFoldDB" id="A0A2S7D4E6"/>
<protein>
    <submittedName>
        <fullName evidence="1">Uncharacterized protein</fullName>
    </submittedName>
</protein>
<proteinExistence type="predicted"/>
<keyword evidence="2" id="KW-1185">Reference proteome</keyword>
<reference evidence="2" key="1">
    <citation type="submission" date="2016-08" db="EMBL/GenBank/DDBJ databases">
        <authorList>
            <person name="Merda D."/>
            <person name="Briand M."/>
            <person name="Taghouti G."/>
            <person name="Carrere S."/>
            <person name="Gouzy J."/>
            <person name="Portier P."/>
            <person name="Jacques M.-A."/>
            <person name="Fischer-Le Saux M."/>
        </authorList>
    </citation>
    <scope>NUCLEOTIDE SEQUENCE [LARGE SCALE GENOMIC DNA]</scope>
    <source>
        <strain evidence="2">CFBP4643</strain>
    </source>
</reference>
<organism evidence="1 2">
    <name type="scientific">Xanthomonas pisi</name>
    <dbReference type="NCBI Taxonomy" id="56457"/>
    <lineage>
        <taxon>Bacteria</taxon>
        <taxon>Pseudomonadati</taxon>
        <taxon>Pseudomonadota</taxon>
        <taxon>Gammaproteobacteria</taxon>
        <taxon>Lysobacterales</taxon>
        <taxon>Lysobacteraceae</taxon>
        <taxon>Xanthomonas</taxon>
    </lineage>
</organism>